<protein>
    <submittedName>
        <fullName evidence="5">AraC family transcriptional regulator</fullName>
    </submittedName>
</protein>
<comment type="caution">
    <text evidence="5">The sequence shown here is derived from an EMBL/GenBank/DDBJ whole genome shotgun (WGS) entry which is preliminary data.</text>
</comment>
<dbReference type="GO" id="GO:0003700">
    <property type="term" value="F:DNA-binding transcription factor activity"/>
    <property type="evidence" value="ECO:0007669"/>
    <property type="project" value="InterPro"/>
</dbReference>
<dbReference type="InterPro" id="IPR018062">
    <property type="entry name" value="HTH_AraC-typ_CS"/>
</dbReference>
<evidence type="ECO:0000256" key="1">
    <source>
        <dbReference type="ARBA" id="ARBA00023015"/>
    </source>
</evidence>
<dbReference type="GO" id="GO:0043565">
    <property type="term" value="F:sequence-specific DNA binding"/>
    <property type="evidence" value="ECO:0007669"/>
    <property type="project" value="InterPro"/>
</dbReference>
<gene>
    <name evidence="5" type="ORF">GGR38_004179</name>
</gene>
<dbReference type="PANTHER" id="PTHR46796:SF6">
    <property type="entry name" value="ARAC SUBFAMILY"/>
    <property type="match status" value="1"/>
</dbReference>
<keyword evidence="6" id="KW-1185">Reference proteome</keyword>
<dbReference type="EMBL" id="JACIDX010000020">
    <property type="protein sequence ID" value="MBB3957205.1"/>
    <property type="molecule type" value="Genomic_DNA"/>
</dbReference>
<dbReference type="SMART" id="SM00342">
    <property type="entry name" value="HTH_ARAC"/>
    <property type="match status" value="1"/>
</dbReference>
<dbReference type="PANTHER" id="PTHR46796">
    <property type="entry name" value="HTH-TYPE TRANSCRIPTIONAL ACTIVATOR RHAS-RELATED"/>
    <property type="match status" value="1"/>
</dbReference>
<keyword evidence="1" id="KW-0805">Transcription regulation</keyword>
<dbReference type="InterPro" id="IPR009057">
    <property type="entry name" value="Homeodomain-like_sf"/>
</dbReference>
<reference evidence="5 6" key="1">
    <citation type="submission" date="2020-08" db="EMBL/GenBank/DDBJ databases">
        <title>Genomic Encyclopedia of Type Strains, Phase IV (KMG-IV): sequencing the most valuable type-strain genomes for metagenomic binning, comparative biology and taxonomic classification.</title>
        <authorList>
            <person name="Goeker M."/>
        </authorList>
    </citation>
    <scope>NUCLEOTIDE SEQUENCE [LARGE SCALE GENOMIC DNA]</scope>
    <source>
        <strain evidence="5 6">DSM 27057</strain>
    </source>
</reference>
<dbReference type="PRINTS" id="PR00032">
    <property type="entry name" value="HTHARAC"/>
</dbReference>
<sequence length="294" mass="32681">MQEHARSNPAGTSEAIIADALGRGPDMQLGSKQDGWQLCRWRQFVGSYTVPALPEPLYTMHIAGQQHNRTWLNGGWSEHVSIPGCATIVPAGQQTGWLVDGELDVVTLSVSSEQLFRAPAQDQFRQMRFAFSDPLGAALTRQVLSELYAPQSTEREVYIGALVNALKAHILRGANSMTSQDIPTASFSSYRIHHVMNAILQNPEAEHSLEEMSSVAGLTPSHFCRVFRKATGLSPHQYVMKTRLDKAQQMLHQSDMSIAMIAESLGFTSQSHFTRAFRHFSGEAPSDFRKRNRN</sequence>
<evidence type="ECO:0000256" key="2">
    <source>
        <dbReference type="ARBA" id="ARBA00023125"/>
    </source>
</evidence>
<dbReference type="PROSITE" id="PS00041">
    <property type="entry name" value="HTH_ARAC_FAMILY_1"/>
    <property type="match status" value="1"/>
</dbReference>
<organism evidence="5 6">
    <name type="scientific">Novosphingobium sediminicola</name>
    <dbReference type="NCBI Taxonomy" id="563162"/>
    <lineage>
        <taxon>Bacteria</taxon>
        <taxon>Pseudomonadati</taxon>
        <taxon>Pseudomonadota</taxon>
        <taxon>Alphaproteobacteria</taxon>
        <taxon>Sphingomonadales</taxon>
        <taxon>Sphingomonadaceae</taxon>
        <taxon>Novosphingobium</taxon>
    </lineage>
</organism>
<evidence type="ECO:0000313" key="6">
    <source>
        <dbReference type="Proteomes" id="UP000548867"/>
    </source>
</evidence>
<name>A0A7W6G8G6_9SPHN</name>
<accession>A0A7W6G8G6</accession>
<dbReference type="Gene3D" id="1.10.10.60">
    <property type="entry name" value="Homeodomain-like"/>
    <property type="match status" value="2"/>
</dbReference>
<evidence type="ECO:0000259" key="4">
    <source>
        <dbReference type="PROSITE" id="PS01124"/>
    </source>
</evidence>
<evidence type="ECO:0000256" key="3">
    <source>
        <dbReference type="ARBA" id="ARBA00023163"/>
    </source>
</evidence>
<dbReference type="InterPro" id="IPR018060">
    <property type="entry name" value="HTH_AraC"/>
</dbReference>
<keyword evidence="2" id="KW-0238">DNA-binding</keyword>
<dbReference type="SUPFAM" id="SSF46689">
    <property type="entry name" value="Homeodomain-like"/>
    <property type="match status" value="2"/>
</dbReference>
<feature type="domain" description="HTH araC/xylS-type" evidence="4">
    <location>
        <begin position="193"/>
        <end position="291"/>
    </location>
</feature>
<proteinExistence type="predicted"/>
<dbReference type="AlphaFoldDB" id="A0A7W6G8G6"/>
<dbReference type="RefSeq" id="WP_183628281.1">
    <property type="nucleotide sequence ID" value="NZ_JACIDX010000020.1"/>
</dbReference>
<evidence type="ECO:0000313" key="5">
    <source>
        <dbReference type="EMBL" id="MBB3957205.1"/>
    </source>
</evidence>
<keyword evidence="3" id="KW-0804">Transcription</keyword>
<dbReference type="InterPro" id="IPR050204">
    <property type="entry name" value="AraC_XylS_family_regulators"/>
</dbReference>
<dbReference type="Pfam" id="PF12833">
    <property type="entry name" value="HTH_18"/>
    <property type="match status" value="1"/>
</dbReference>
<dbReference type="InterPro" id="IPR020449">
    <property type="entry name" value="Tscrpt_reg_AraC-type_HTH"/>
</dbReference>
<dbReference type="PROSITE" id="PS01124">
    <property type="entry name" value="HTH_ARAC_FAMILY_2"/>
    <property type="match status" value="1"/>
</dbReference>
<dbReference type="Proteomes" id="UP000548867">
    <property type="component" value="Unassembled WGS sequence"/>
</dbReference>